<name>A0A251SW05_HELAN</name>
<dbReference type="InParanoid" id="A0A251SW05"/>
<reference evidence="2" key="1">
    <citation type="journal article" date="2017" name="Nature">
        <title>The sunflower genome provides insights into oil metabolism, flowering and Asterid evolution.</title>
        <authorList>
            <person name="Badouin H."/>
            <person name="Gouzy J."/>
            <person name="Grassa C.J."/>
            <person name="Murat F."/>
            <person name="Staton S.E."/>
            <person name="Cottret L."/>
            <person name="Lelandais-Briere C."/>
            <person name="Owens G.L."/>
            <person name="Carrere S."/>
            <person name="Mayjonade B."/>
            <person name="Legrand L."/>
            <person name="Gill N."/>
            <person name="Kane N.C."/>
            <person name="Bowers J.E."/>
            <person name="Hubner S."/>
            <person name="Bellec A."/>
            <person name="Berard A."/>
            <person name="Berges H."/>
            <person name="Blanchet N."/>
            <person name="Boniface M.C."/>
            <person name="Brunel D."/>
            <person name="Catrice O."/>
            <person name="Chaidir N."/>
            <person name="Claudel C."/>
            <person name="Donnadieu C."/>
            <person name="Faraut T."/>
            <person name="Fievet G."/>
            <person name="Helmstetter N."/>
            <person name="King M."/>
            <person name="Knapp S.J."/>
            <person name="Lai Z."/>
            <person name="Le Paslier M.C."/>
            <person name="Lippi Y."/>
            <person name="Lorenzon L."/>
            <person name="Mandel J.R."/>
            <person name="Marage G."/>
            <person name="Marchand G."/>
            <person name="Marquand E."/>
            <person name="Bret-Mestries E."/>
            <person name="Morien E."/>
            <person name="Nambeesan S."/>
            <person name="Nguyen T."/>
            <person name="Pegot-Espagnet P."/>
            <person name="Pouilly N."/>
            <person name="Raftis F."/>
            <person name="Sallet E."/>
            <person name="Schiex T."/>
            <person name="Thomas J."/>
            <person name="Vandecasteele C."/>
            <person name="Vares D."/>
            <person name="Vear F."/>
            <person name="Vautrin S."/>
            <person name="Crespi M."/>
            <person name="Mangin B."/>
            <person name="Burke J.M."/>
            <person name="Salse J."/>
            <person name="Munos S."/>
            <person name="Vincourt P."/>
            <person name="Rieseberg L.H."/>
            <person name="Langlade N.B."/>
        </authorList>
    </citation>
    <scope>NUCLEOTIDE SEQUENCE [LARGE SCALE GENOMIC DNA]</scope>
    <source>
        <strain evidence="2">cv. SF193</strain>
    </source>
</reference>
<evidence type="ECO:0000313" key="2">
    <source>
        <dbReference type="Proteomes" id="UP000215914"/>
    </source>
</evidence>
<proteinExistence type="predicted"/>
<organism evidence="1 2">
    <name type="scientific">Helianthus annuus</name>
    <name type="common">Common sunflower</name>
    <dbReference type="NCBI Taxonomy" id="4232"/>
    <lineage>
        <taxon>Eukaryota</taxon>
        <taxon>Viridiplantae</taxon>
        <taxon>Streptophyta</taxon>
        <taxon>Embryophyta</taxon>
        <taxon>Tracheophyta</taxon>
        <taxon>Spermatophyta</taxon>
        <taxon>Magnoliopsida</taxon>
        <taxon>eudicotyledons</taxon>
        <taxon>Gunneridae</taxon>
        <taxon>Pentapetalae</taxon>
        <taxon>asterids</taxon>
        <taxon>campanulids</taxon>
        <taxon>Asterales</taxon>
        <taxon>Asteraceae</taxon>
        <taxon>Asteroideae</taxon>
        <taxon>Heliantheae alliance</taxon>
        <taxon>Heliantheae</taxon>
        <taxon>Helianthus</taxon>
    </lineage>
</organism>
<accession>A0A251SW05</accession>
<gene>
    <name evidence="1" type="ORF">HannXRQ_Chr13g0417991</name>
</gene>
<dbReference type="Proteomes" id="UP000215914">
    <property type="component" value="Chromosome 13"/>
</dbReference>
<dbReference type="AlphaFoldDB" id="A0A251SW05"/>
<sequence>MPYPSTPTLTTITCLATTHGPSFDGYLSSSSKDIHNPSMPYPSTPITTQQLCLATHTHSQTNNPLV</sequence>
<keyword evidence="2" id="KW-1185">Reference proteome</keyword>
<dbReference type="EMBL" id="CM007902">
    <property type="protein sequence ID" value="OTG02884.1"/>
    <property type="molecule type" value="Genomic_DNA"/>
</dbReference>
<protein>
    <submittedName>
        <fullName evidence="1">Uncharacterized protein</fullName>
    </submittedName>
</protein>
<evidence type="ECO:0000313" key="1">
    <source>
        <dbReference type="EMBL" id="OTG02884.1"/>
    </source>
</evidence>